<feature type="transmembrane region" description="Helical" evidence="1">
    <location>
        <begin position="94"/>
        <end position="120"/>
    </location>
</feature>
<evidence type="ECO:0000313" key="2">
    <source>
        <dbReference type="EMBL" id="AIJ34248.1"/>
    </source>
</evidence>
<feature type="transmembrane region" description="Helical" evidence="1">
    <location>
        <begin position="140"/>
        <end position="162"/>
    </location>
</feature>
<dbReference type="Proteomes" id="UP000028780">
    <property type="component" value="Chromosome"/>
</dbReference>
<proteinExistence type="predicted"/>
<name>A0A076NLI7_9CORY</name>
<reference evidence="2 4" key="1">
    <citation type="submission" date="2014-08" db="EMBL/GenBank/DDBJ databases">
        <title>Complete genome sequence of Corynebacterium imitans DSM 44264, isolated from a five-month-old boy with suspected pharyngeal diphtheria.</title>
        <authorList>
            <person name="Mollmann S."/>
            <person name="Albersmeier A."/>
            <person name="Ruckert C."/>
            <person name="Tauch A."/>
        </authorList>
    </citation>
    <scope>NUCLEOTIDE SEQUENCE [LARGE SCALE GENOMIC DNA]</scope>
    <source>
        <strain evidence="2 4">DSM 44264</strain>
    </source>
</reference>
<dbReference type="RefSeq" id="WP_038592551.1">
    <property type="nucleotide sequence ID" value="NZ_CP009211.1"/>
</dbReference>
<sequence>MLNQINAEWTKLRTTKSFWVLTIVALVLSLLYGILVGWSSTFGAMPYAPLMTVSIVALTLSIITMVQASMMVTTEYRFGMASTNFRIVPKRWQLAAAKVLLGAVLAFVIGLVSMVLALIAGDLTANVPANWATNSFTQRSLWAVPLGQALIVVLTQGVGWLVRNTAGTVVIGLGLLLVVENVVRILPKIGAKVSEYMPFGNLMSFMLNQPGAHELWASFGIFCVWAVALWGIGVLVLHKRDV</sequence>
<dbReference type="EMBL" id="CP009211">
    <property type="protein sequence ID" value="AIJ34248.1"/>
    <property type="molecule type" value="Genomic_DNA"/>
</dbReference>
<organism evidence="2 4">
    <name type="scientific">Corynebacterium imitans</name>
    <dbReference type="NCBI Taxonomy" id="156978"/>
    <lineage>
        <taxon>Bacteria</taxon>
        <taxon>Bacillati</taxon>
        <taxon>Actinomycetota</taxon>
        <taxon>Actinomycetes</taxon>
        <taxon>Mycobacteriales</taxon>
        <taxon>Corynebacteriaceae</taxon>
        <taxon>Corynebacterium</taxon>
    </lineage>
</organism>
<feature type="transmembrane region" description="Helical" evidence="1">
    <location>
        <begin position="18"/>
        <end position="38"/>
    </location>
</feature>
<dbReference type="EMBL" id="LT906467">
    <property type="protein sequence ID" value="SNV83670.1"/>
    <property type="molecule type" value="Genomic_DNA"/>
</dbReference>
<keyword evidence="1" id="KW-0472">Membrane</keyword>
<accession>A0A076NLI7</accession>
<evidence type="ECO:0000313" key="4">
    <source>
        <dbReference type="Proteomes" id="UP000028780"/>
    </source>
</evidence>
<feature type="transmembrane region" description="Helical" evidence="1">
    <location>
        <begin position="215"/>
        <end position="237"/>
    </location>
</feature>
<dbReference type="eggNOG" id="COG1277">
    <property type="taxonomic scope" value="Bacteria"/>
</dbReference>
<feature type="transmembrane region" description="Helical" evidence="1">
    <location>
        <begin position="169"/>
        <end position="187"/>
    </location>
</feature>
<protein>
    <submittedName>
        <fullName evidence="3">ABC transport system, permease</fullName>
    </submittedName>
</protein>
<keyword evidence="1" id="KW-0812">Transmembrane</keyword>
<dbReference type="STRING" id="156978.CIMIT_10455"/>
<dbReference type="KEGG" id="cii:CIMIT_10455"/>
<dbReference type="Proteomes" id="UP000215374">
    <property type="component" value="Chromosome 1"/>
</dbReference>
<keyword evidence="4" id="KW-1185">Reference proteome</keyword>
<evidence type="ECO:0000256" key="1">
    <source>
        <dbReference type="SAM" id="Phobius"/>
    </source>
</evidence>
<gene>
    <name evidence="2" type="ORF">CIMIT_10455</name>
    <name evidence="3" type="ORF">SAMEA4535761_02148</name>
</gene>
<dbReference type="Pfam" id="PF12730">
    <property type="entry name" value="ABC2_membrane_4"/>
    <property type="match status" value="1"/>
</dbReference>
<evidence type="ECO:0000313" key="3">
    <source>
        <dbReference type="EMBL" id="SNV83670.1"/>
    </source>
</evidence>
<keyword evidence="1" id="KW-1133">Transmembrane helix</keyword>
<dbReference type="OrthoDB" id="4420358at2"/>
<reference evidence="3 5" key="2">
    <citation type="submission" date="2017-06" db="EMBL/GenBank/DDBJ databases">
        <authorList>
            <consortium name="Pathogen Informatics"/>
        </authorList>
    </citation>
    <scope>NUCLEOTIDE SEQUENCE [LARGE SCALE GENOMIC DNA]</scope>
    <source>
        <strain evidence="3 5">NCTC13015</strain>
    </source>
</reference>
<dbReference type="AlphaFoldDB" id="A0A076NLI7"/>
<evidence type="ECO:0000313" key="5">
    <source>
        <dbReference type="Proteomes" id="UP000215374"/>
    </source>
</evidence>
<feature type="transmembrane region" description="Helical" evidence="1">
    <location>
        <begin position="50"/>
        <end position="73"/>
    </location>
</feature>
<dbReference type="HOGENOM" id="CLU_051674_2_0_11"/>